<evidence type="ECO:0000259" key="7">
    <source>
        <dbReference type="Pfam" id="PF02775"/>
    </source>
</evidence>
<dbReference type="GO" id="GO:0009097">
    <property type="term" value="P:isoleucine biosynthetic process"/>
    <property type="evidence" value="ECO:0007669"/>
    <property type="project" value="TreeGrafter"/>
</dbReference>
<dbReference type="InterPro" id="IPR011766">
    <property type="entry name" value="TPP_enzyme_TPP-bd"/>
</dbReference>
<dbReference type="NCBIfam" id="NF006052">
    <property type="entry name" value="PRK08199.1"/>
    <property type="match status" value="1"/>
</dbReference>
<proteinExistence type="inferred from homology"/>
<feature type="domain" description="Thiamine pyrophosphate enzyme central" evidence="6">
    <location>
        <begin position="213"/>
        <end position="345"/>
    </location>
</feature>
<dbReference type="GO" id="GO:0009099">
    <property type="term" value="P:L-valine biosynthetic process"/>
    <property type="evidence" value="ECO:0007669"/>
    <property type="project" value="TreeGrafter"/>
</dbReference>
<dbReference type="SUPFAM" id="SSF52518">
    <property type="entry name" value="Thiamin diphosphate-binding fold (THDP-binding)"/>
    <property type="match status" value="2"/>
</dbReference>
<dbReference type="CDD" id="cd00568">
    <property type="entry name" value="TPP_enzymes"/>
    <property type="match status" value="1"/>
</dbReference>
<dbReference type="InterPro" id="IPR000399">
    <property type="entry name" value="TPP-bd_CS"/>
</dbReference>
<dbReference type="GO" id="GO:0005948">
    <property type="term" value="C:acetolactate synthase complex"/>
    <property type="evidence" value="ECO:0007669"/>
    <property type="project" value="TreeGrafter"/>
</dbReference>
<dbReference type="PANTHER" id="PTHR18968">
    <property type="entry name" value="THIAMINE PYROPHOSPHATE ENZYMES"/>
    <property type="match status" value="1"/>
</dbReference>
<feature type="domain" description="Thiamine pyrophosphate enzyme TPP-binding" evidence="7">
    <location>
        <begin position="403"/>
        <end position="551"/>
    </location>
</feature>
<dbReference type="SUPFAM" id="SSF52467">
    <property type="entry name" value="DHS-like NAD/FAD-binding domain"/>
    <property type="match status" value="1"/>
</dbReference>
<dbReference type="PROSITE" id="PS00187">
    <property type="entry name" value="TPP_ENZYMES"/>
    <property type="match status" value="1"/>
</dbReference>
<name>A0A1H3YNW9_9RHOB</name>
<dbReference type="OrthoDB" id="4494979at2"/>
<evidence type="ECO:0000259" key="6">
    <source>
        <dbReference type="Pfam" id="PF00205"/>
    </source>
</evidence>
<keyword evidence="10" id="KW-1185">Reference proteome</keyword>
<dbReference type="GO" id="GO:0000287">
    <property type="term" value="F:magnesium ion binding"/>
    <property type="evidence" value="ECO:0007669"/>
    <property type="project" value="InterPro"/>
</dbReference>
<evidence type="ECO:0000256" key="2">
    <source>
        <dbReference type="ARBA" id="ARBA00022679"/>
    </source>
</evidence>
<dbReference type="Gene3D" id="3.40.50.1220">
    <property type="entry name" value="TPP-binding domain"/>
    <property type="match status" value="1"/>
</dbReference>
<dbReference type="GO" id="GO:0003984">
    <property type="term" value="F:acetolactate synthase activity"/>
    <property type="evidence" value="ECO:0007669"/>
    <property type="project" value="TreeGrafter"/>
</dbReference>
<dbReference type="FunFam" id="3.40.50.970:FF:000007">
    <property type="entry name" value="Acetolactate synthase"/>
    <property type="match status" value="1"/>
</dbReference>
<protein>
    <submittedName>
        <fullName evidence="9">Acetolactate synthase-1/2/3 large subunit</fullName>
    </submittedName>
</protein>
<dbReference type="Gene3D" id="3.40.50.970">
    <property type="match status" value="2"/>
</dbReference>
<sequence>MDDATESAQAHDRAADRAAAGARTGGQLVVECLRAQGVERVFCVPGESYLAVLDALRDAGIDVVVARHEGGAAMMAEAEGKMTGRPGVALVTRGPGATNAASGVHVAKQDSTPMVLLVGQIGRAMRGREAFQEVDYRQTFGDLAKWTAQIESAALIPETMGRAWSMAMAGRPGPVVLALPEDMLRESAAAAAGPRVSAAEPAPGAADVLRLGAMLAAAERPLLVLGGSRWDAAAVAAAQAFAEAWALPVACSFRRQQLFDHAHPLYAGDVGLGINPALRARVASADLLILLGARFSENPSQGFTLLDIPKPRRTLVHIHPGPEELGRIYAPDLAICAAPGGFLAAAPRPPAPRDPAAAAEAHAAYLAWSAPAAAPAGRSGVDLGAVVALLCDALPADAILTNGAGNYAAWLHRFYRHRGWGTQLAPTSGSMGYGLPAAVSAKLRHPEREVVCLAGDGCFQMTMQEMGTAAQHGAGVVVLVCDNAMYGTIRMHQARSYPGRPVATALDNPDFAALARSYGAFGETVRETADFAEAFARARRAAATGRPALLHLLTDPDAISPTARLSTMEP</sequence>
<dbReference type="InterPro" id="IPR029035">
    <property type="entry name" value="DHS-like_NAD/FAD-binding_dom"/>
</dbReference>
<dbReference type="GO" id="GO:0030976">
    <property type="term" value="F:thiamine pyrophosphate binding"/>
    <property type="evidence" value="ECO:0007669"/>
    <property type="project" value="InterPro"/>
</dbReference>
<reference evidence="9 10" key="1">
    <citation type="submission" date="2016-10" db="EMBL/GenBank/DDBJ databases">
        <authorList>
            <person name="de Groot N.N."/>
        </authorList>
    </citation>
    <scope>NUCLEOTIDE SEQUENCE [LARGE SCALE GENOMIC DNA]</scope>
    <source>
        <strain evidence="9 10">DSM 15345</strain>
    </source>
</reference>
<dbReference type="EMBL" id="FNQM01000003">
    <property type="protein sequence ID" value="SEA13225.1"/>
    <property type="molecule type" value="Genomic_DNA"/>
</dbReference>
<dbReference type="InterPro" id="IPR012001">
    <property type="entry name" value="Thiamin_PyroP_enz_TPP-bd_dom"/>
</dbReference>
<dbReference type="PANTHER" id="PTHR18968:SF120">
    <property type="entry name" value="ACETOLACTATE SYNTHASE LARGE SUBUNIT"/>
    <property type="match status" value="1"/>
</dbReference>
<feature type="region of interest" description="Disordered" evidence="5">
    <location>
        <begin position="1"/>
        <end position="20"/>
    </location>
</feature>
<evidence type="ECO:0000313" key="9">
    <source>
        <dbReference type="EMBL" id="SEA13225.1"/>
    </source>
</evidence>
<keyword evidence="2" id="KW-0808">Transferase</keyword>
<evidence type="ECO:0000256" key="4">
    <source>
        <dbReference type="RuleBase" id="RU362132"/>
    </source>
</evidence>
<dbReference type="InterPro" id="IPR045229">
    <property type="entry name" value="TPP_enz"/>
</dbReference>
<accession>A0A1H3YNW9</accession>
<dbReference type="STRING" id="89524.SAMN05444370_103182"/>
<evidence type="ECO:0000259" key="8">
    <source>
        <dbReference type="Pfam" id="PF02776"/>
    </source>
</evidence>
<evidence type="ECO:0000256" key="1">
    <source>
        <dbReference type="ARBA" id="ARBA00007812"/>
    </source>
</evidence>
<comment type="similarity">
    <text evidence="1 4">Belongs to the TPP enzyme family.</text>
</comment>
<organism evidence="9 10">
    <name type="scientific">Rubrimonas cliftonensis</name>
    <dbReference type="NCBI Taxonomy" id="89524"/>
    <lineage>
        <taxon>Bacteria</taxon>
        <taxon>Pseudomonadati</taxon>
        <taxon>Pseudomonadota</taxon>
        <taxon>Alphaproteobacteria</taxon>
        <taxon>Rhodobacterales</taxon>
        <taxon>Paracoccaceae</taxon>
        <taxon>Rubrimonas</taxon>
    </lineage>
</organism>
<dbReference type="CDD" id="cd07035">
    <property type="entry name" value="TPP_PYR_POX_like"/>
    <property type="match status" value="1"/>
</dbReference>
<dbReference type="InterPro" id="IPR029061">
    <property type="entry name" value="THDP-binding"/>
</dbReference>
<evidence type="ECO:0000313" key="10">
    <source>
        <dbReference type="Proteomes" id="UP000198703"/>
    </source>
</evidence>
<dbReference type="Pfam" id="PF02775">
    <property type="entry name" value="TPP_enzyme_C"/>
    <property type="match status" value="1"/>
</dbReference>
<dbReference type="InterPro" id="IPR012000">
    <property type="entry name" value="Thiamin_PyroP_enz_cen_dom"/>
</dbReference>
<gene>
    <name evidence="9" type="ORF">SAMN05444370_103182</name>
</gene>
<evidence type="ECO:0000256" key="3">
    <source>
        <dbReference type="ARBA" id="ARBA00023052"/>
    </source>
</evidence>
<dbReference type="GO" id="GO:0050660">
    <property type="term" value="F:flavin adenine dinucleotide binding"/>
    <property type="evidence" value="ECO:0007669"/>
    <property type="project" value="TreeGrafter"/>
</dbReference>
<keyword evidence="3 4" id="KW-0786">Thiamine pyrophosphate</keyword>
<dbReference type="Pfam" id="PF00205">
    <property type="entry name" value="TPP_enzyme_M"/>
    <property type="match status" value="1"/>
</dbReference>
<dbReference type="Pfam" id="PF02776">
    <property type="entry name" value="TPP_enzyme_N"/>
    <property type="match status" value="1"/>
</dbReference>
<dbReference type="Proteomes" id="UP000198703">
    <property type="component" value="Unassembled WGS sequence"/>
</dbReference>
<dbReference type="RefSeq" id="WP_093250505.1">
    <property type="nucleotide sequence ID" value="NZ_FNQM01000003.1"/>
</dbReference>
<feature type="domain" description="Thiamine pyrophosphate enzyme N-terminal TPP-binding" evidence="8">
    <location>
        <begin position="23"/>
        <end position="136"/>
    </location>
</feature>
<dbReference type="AlphaFoldDB" id="A0A1H3YNW9"/>
<evidence type="ECO:0000256" key="5">
    <source>
        <dbReference type="SAM" id="MobiDB-lite"/>
    </source>
</evidence>